<dbReference type="EMBL" id="JAGKQQ010000002">
    <property type="protein sequence ID" value="MBP3960745.1"/>
    <property type="molecule type" value="Genomic_DNA"/>
</dbReference>
<accession>A0ABS5C465</accession>
<gene>
    <name evidence="2" type="ORF">J8F10_36450</name>
</gene>
<keyword evidence="3" id="KW-1185">Reference proteome</keyword>
<sequence length="445" mass="48468">MLGEDGLLADDKPVDPLAPKKPHFEPSAKRVIFLFMSGGPSHVDTFDPKPELTQLHGQKLPESFGPVKTRRGVDKNKLLASTRTFKKHGKSGIEVSDWFPHIAERVDDICLLRGCHGDSVTHPESVYLMNTGSILMGRPSLGAWVSYGLGTENRNMPAFVVLPDPGGWPKGGAPAWGNGYIPAAYQGTVVKGGQAPIEHLATPPGVSATQQRRTLDFIAESNREFGASRAADSELSARIAAYELAYRMQAHAPDVVDLTKETEETKTLYGLDRKETAEFGTRCLLARRMIERGVRFVQLYSGDTNGWDAHSDLEKNHGTLCLQSDKPIAGLLTDLKRRGLLKDTLVVWGGEFGRTPMTEGTNGRDHNPHGFSMWLAGGGVKGGQALGATDAIGLRAAEDKTHVHDVHATILHLLGFNHLKLTFRHNGRNERLTDNAGEVIDKAIA</sequence>
<comment type="caution">
    <text evidence="2">The sequence shown here is derived from an EMBL/GenBank/DDBJ whole genome shotgun (WGS) entry which is preliminary data.</text>
</comment>
<feature type="region of interest" description="Disordered" evidence="1">
    <location>
        <begin position="1"/>
        <end position="22"/>
    </location>
</feature>
<dbReference type="SUPFAM" id="SSF53649">
    <property type="entry name" value="Alkaline phosphatase-like"/>
    <property type="match status" value="1"/>
</dbReference>
<dbReference type="InterPro" id="IPR010869">
    <property type="entry name" value="DUF1501"/>
</dbReference>
<evidence type="ECO:0000313" key="2">
    <source>
        <dbReference type="EMBL" id="MBP3960745.1"/>
    </source>
</evidence>
<dbReference type="PANTHER" id="PTHR43737">
    <property type="entry name" value="BLL7424 PROTEIN"/>
    <property type="match status" value="1"/>
</dbReference>
<dbReference type="Proteomes" id="UP000676565">
    <property type="component" value="Unassembled WGS sequence"/>
</dbReference>
<organism evidence="2 3">
    <name type="scientific">Gemmata palustris</name>
    <dbReference type="NCBI Taxonomy" id="2822762"/>
    <lineage>
        <taxon>Bacteria</taxon>
        <taxon>Pseudomonadati</taxon>
        <taxon>Planctomycetota</taxon>
        <taxon>Planctomycetia</taxon>
        <taxon>Gemmatales</taxon>
        <taxon>Gemmataceae</taxon>
        <taxon>Gemmata</taxon>
    </lineage>
</organism>
<name>A0ABS5C465_9BACT</name>
<dbReference type="PANTHER" id="PTHR43737:SF1">
    <property type="entry name" value="DUF1501 DOMAIN-CONTAINING PROTEIN"/>
    <property type="match status" value="1"/>
</dbReference>
<evidence type="ECO:0000256" key="1">
    <source>
        <dbReference type="SAM" id="MobiDB-lite"/>
    </source>
</evidence>
<proteinExistence type="predicted"/>
<dbReference type="InterPro" id="IPR017850">
    <property type="entry name" value="Alkaline_phosphatase_core_sf"/>
</dbReference>
<protein>
    <submittedName>
        <fullName evidence="2">DUF1501 domain-containing protein</fullName>
    </submittedName>
</protein>
<reference evidence="2 3" key="1">
    <citation type="submission" date="2021-04" db="EMBL/GenBank/DDBJ databases">
        <authorList>
            <person name="Ivanova A."/>
        </authorList>
    </citation>
    <scope>NUCLEOTIDE SEQUENCE [LARGE SCALE GENOMIC DNA]</scope>
    <source>
        <strain evidence="2 3">G18</strain>
    </source>
</reference>
<evidence type="ECO:0000313" key="3">
    <source>
        <dbReference type="Proteomes" id="UP000676565"/>
    </source>
</evidence>
<dbReference type="Pfam" id="PF07394">
    <property type="entry name" value="DUF1501"/>
    <property type="match status" value="1"/>
</dbReference>